<comment type="caution">
    <text evidence="8">The sequence shown here is derived from an EMBL/GenBank/DDBJ whole genome shotgun (WGS) entry which is preliminary data.</text>
</comment>
<dbReference type="Gene3D" id="3.40.190.10">
    <property type="entry name" value="Periplasmic binding protein-like II"/>
    <property type="match status" value="2"/>
</dbReference>
<comment type="similarity">
    <text evidence="1">Belongs to the phosphate/phosphite/phosphonate binding protein family.</text>
</comment>
<evidence type="ECO:0000256" key="1">
    <source>
        <dbReference type="ARBA" id="ARBA00007162"/>
    </source>
</evidence>
<keyword evidence="5" id="KW-0175">Coiled coil</keyword>
<accession>A0A939BMC9</accession>
<dbReference type="AlphaFoldDB" id="A0A939BMC9"/>
<evidence type="ECO:0000259" key="7">
    <source>
        <dbReference type="PROSITE" id="PS50111"/>
    </source>
</evidence>
<evidence type="ECO:0000256" key="2">
    <source>
        <dbReference type="ARBA" id="ARBA00022729"/>
    </source>
</evidence>
<evidence type="ECO:0000313" key="8">
    <source>
        <dbReference type="EMBL" id="MBM7556130.1"/>
    </source>
</evidence>
<evidence type="ECO:0000256" key="3">
    <source>
        <dbReference type="ARBA" id="ARBA00023224"/>
    </source>
</evidence>
<dbReference type="CDD" id="cd01071">
    <property type="entry name" value="PBP2_PhnD_like"/>
    <property type="match status" value="1"/>
</dbReference>
<dbReference type="InterPro" id="IPR004089">
    <property type="entry name" value="MCPsignal_dom"/>
</dbReference>
<sequence>MNKLLNKFVLLTWLLIIAFSFSWNKLNAINVILLAVIAVVAGFYTVQWLRFKNDSEEKNLLDLSENVSFKAQQLIWLIKDNNTKIQDLTELFEEIASGAEDNAASIEEISASIEELSSSSEVISDKTDSLEEVCKVALSSAQKNKKWIKEAAETLIDVSDNVEQSSQSIDDLREVSQSISSLLDRIKEITDQIDLLALNASIEAARAGEAGQGFTVVAEEIKSLSEETDELTNEIQTTINEINNEVENTSQIIADGVDEIADVEDISQKSIDGFDDITDNINRIIDLAEELSTQTESQASATSQSTIAVDSITQESVKISDKVQKAYSIIKEQSQNSEDVLDYSKNLNQIGYDLHQKSVQEKDDDTIIFGVNPFAKPEVVKKLYVPILNQVSASLGKEAKTIIVADYESLINYIDQQLIDVGWFSPLAYVEASEKADIEPLVTPVINGQPSYQGYIFTRKDSGVEQLNELKNRSIGFVDPLSASGYIYPKNLIQQAGVNLQHDLDSIQFLGNHDKVIKGVLNNKVDVGATYDEAWARAQESGLAIEKLKIIKETEAIPKDVIAGRAGLSSRLLSKLKQNFIKLSQKSANNNVLTNAGIDDFVESDDQTFDIVRKYRNN</sequence>
<evidence type="ECO:0000256" key="5">
    <source>
        <dbReference type="SAM" id="Coils"/>
    </source>
</evidence>
<dbReference type="Pfam" id="PF12974">
    <property type="entry name" value="Phosphonate-bd"/>
    <property type="match status" value="1"/>
</dbReference>
<dbReference type="SUPFAM" id="SSF53850">
    <property type="entry name" value="Periplasmic binding protein-like II"/>
    <property type="match status" value="1"/>
</dbReference>
<keyword evidence="2" id="KW-0732">Signal</keyword>
<dbReference type="Gene3D" id="1.10.287.950">
    <property type="entry name" value="Methyl-accepting chemotaxis protein"/>
    <property type="match status" value="1"/>
</dbReference>
<keyword evidence="6" id="KW-0812">Transmembrane</keyword>
<dbReference type="Proteomes" id="UP000774000">
    <property type="component" value="Unassembled WGS sequence"/>
</dbReference>
<keyword evidence="6" id="KW-1133">Transmembrane helix</keyword>
<dbReference type="GO" id="GO:0043190">
    <property type="term" value="C:ATP-binding cassette (ABC) transporter complex"/>
    <property type="evidence" value="ECO:0007669"/>
    <property type="project" value="InterPro"/>
</dbReference>
<feature type="domain" description="Methyl-accepting transducer" evidence="7">
    <location>
        <begin position="77"/>
        <end position="313"/>
    </location>
</feature>
<protein>
    <submittedName>
        <fullName evidence="8">Phosphate/phosphite/phosphonate ABC transporter binding protein</fullName>
    </submittedName>
</protein>
<dbReference type="InterPro" id="IPR005770">
    <property type="entry name" value="PhnD"/>
</dbReference>
<feature type="transmembrane region" description="Helical" evidence="6">
    <location>
        <begin position="30"/>
        <end position="49"/>
    </location>
</feature>
<keyword evidence="3 4" id="KW-0807">Transducer</keyword>
<organism evidence="8 9">
    <name type="scientific">Halanaerobacter jeridensis</name>
    <dbReference type="NCBI Taxonomy" id="706427"/>
    <lineage>
        <taxon>Bacteria</taxon>
        <taxon>Bacillati</taxon>
        <taxon>Bacillota</taxon>
        <taxon>Clostridia</taxon>
        <taxon>Halanaerobiales</taxon>
        <taxon>Halobacteroidaceae</taxon>
        <taxon>Halanaerobacter</taxon>
    </lineage>
</organism>
<dbReference type="RefSeq" id="WP_204700845.1">
    <property type="nucleotide sequence ID" value="NZ_JAFBDQ010000004.1"/>
</dbReference>
<evidence type="ECO:0000256" key="6">
    <source>
        <dbReference type="SAM" id="Phobius"/>
    </source>
</evidence>
<dbReference type="SMART" id="SM00283">
    <property type="entry name" value="MA"/>
    <property type="match status" value="1"/>
</dbReference>
<dbReference type="PANTHER" id="PTHR32089">
    <property type="entry name" value="METHYL-ACCEPTING CHEMOTAXIS PROTEIN MCPB"/>
    <property type="match status" value="1"/>
</dbReference>
<dbReference type="Pfam" id="PF00015">
    <property type="entry name" value="MCPsignal"/>
    <property type="match status" value="1"/>
</dbReference>
<evidence type="ECO:0000256" key="4">
    <source>
        <dbReference type="PROSITE-ProRule" id="PRU00284"/>
    </source>
</evidence>
<dbReference type="NCBIfam" id="TIGR01098">
    <property type="entry name" value="3A0109s03R"/>
    <property type="match status" value="1"/>
</dbReference>
<dbReference type="SUPFAM" id="SSF58104">
    <property type="entry name" value="Methyl-accepting chemotaxis protein (MCP) signaling domain"/>
    <property type="match status" value="1"/>
</dbReference>
<dbReference type="GO" id="GO:0055085">
    <property type="term" value="P:transmembrane transport"/>
    <property type="evidence" value="ECO:0007669"/>
    <property type="project" value="InterPro"/>
</dbReference>
<proteinExistence type="inferred from homology"/>
<dbReference type="GO" id="GO:0007165">
    <property type="term" value="P:signal transduction"/>
    <property type="evidence" value="ECO:0007669"/>
    <property type="project" value="UniProtKB-KW"/>
</dbReference>
<dbReference type="EMBL" id="JAFBDQ010000004">
    <property type="protein sequence ID" value="MBM7556130.1"/>
    <property type="molecule type" value="Genomic_DNA"/>
</dbReference>
<gene>
    <name evidence="8" type="ORF">JOC47_000966</name>
</gene>
<dbReference type="PANTHER" id="PTHR32089:SF112">
    <property type="entry name" value="LYSOZYME-LIKE PROTEIN-RELATED"/>
    <property type="match status" value="1"/>
</dbReference>
<evidence type="ECO:0000313" key="9">
    <source>
        <dbReference type="Proteomes" id="UP000774000"/>
    </source>
</evidence>
<name>A0A939BMC9_9FIRM</name>
<reference evidence="8" key="1">
    <citation type="submission" date="2021-01" db="EMBL/GenBank/DDBJ databases">
        <title>Genomic Encyclopedia of Type Strains, Phase IV (KMG-IV): sequencing the most valuable type-strain genomes for metagenomic binning, comparative biology and taxonomic classification.</title>
        <authorList>
            <person name="Goeker M."/>
        </authorList>
    </citation>
    <scope>NUCLEOTIDE SEQUENCE</scope>
    <source>
        <strain evidence="8">DSM 23230</strain>
    </source>
</reference>
<keyword evidence="6" id="KW-0472">Membrane</keyword>
<keyword evidence="9" id="KW-1185">Reference proteome</keyword>
<feature type="coiled-coil region" evidence="5">
    <location>
        <begin position="221"/>
        <end position="248"/>
    </location>
</feature>
<dbReference type="PROSITE" id="PS50111">
    <property type="entry name" value="CHEMOTAXIS_TRANSDUC_2"/>
    <property type="match status" value="1"/>
</dbReference>